<evidence type="ECO:0000313" key="2">
    <source>
        <dbReference type="Proteomes" id="UP001218188"/>
    </source>
</evidence>
<gene>
    <name evidence="1" type="ORF">C8F04DRAFT_1211834</name>
</gene>
<sequence>MSLPHDALPEASVLELASKCEIEDASGAKVQFGSLFAEQKTVVVFIRHFFCGQYVTQLATVPQAALEAASTKLHYQDLTGFHGSIYADSSRQLYQTFGLISNLGVTPSDQEKPSYITRGRLAGTWESIKTGPMKDPTLIGKQGNFSQLGGDFVFGPGNQCSFAHHIEVADLMRTAGVTLT</sequence>
<protein>
    <submittedName>
        <fullName evidence="1">Uncharacterized protein</fullName>
    </submittedName>
</protein>
<accession>A0AAD6WYJ2</accession>
<dbReference type="InterPro" id="IPR032801">
    <property type="entry name" value="PXL2A/B/C"/>
</dbReference>
<dbReference type="Pfam" id="PF13911">
    <property type="entry name" value="AhpC-TSA_2"/>
    <property type="match status" value="1"/>
</dbReference>
<dbReference type="AlphaFoldDB" id="A0AAD6WYJ2"/>
<organism evidence="1 2">
    <name type="scientific">Mycena alexandri</name>
    <dbReference type="NCBI Taxonomy" id="1745969"/>
    <lineage>
        <taxon>Eukaryota</taxon>
        <taxon>Fungi</taxon>
        <taxon>Dikarya</taxon>
        <taxon>Basidiomycota</taxon>
        <taxon>Agaricomycotina</taxon>
        <taxon>Agaricomycetes</taxon>
        <taxon>Agaricomycetidae</taxon>
        <taxon>Agaricales</taxon>
        <taxon>Marasmiineae</taxon>
        <taxon>Mycenaceae</taxon>
        <taxon>Mycena</taxon>
    </lineage>
</organism>
<dbReference type="PANTHER" id="PTHR28630">
    <property type="match status" value="1"/>
</dbReference>
<comment type="caution">
    <text evidence="1">The sequence shown here is derived from an EMBL/GenBank/DDBJ whole genome shotgun (WGS) entry which is preliminary data.</text>
</comment>
<dbReference type="EMBL" id="JARJCM010000095">
    <property type="protein sequence ID" value="KAJ7030022.1"/>
    <property type="molecule type" value="Genomic_DNA"/>
</dbReference>
<keyword evidence="2" id="KW-1185">Reference proteome</keyword>
<name>A0AAD6WYJ2_9AGAR</name>
<dbReference type="CDD" id="cd02970">
    <property type="entry name" value="PRX_like2"/>
    <property type="match status" value="1"/>
</dbReference>
<dbReference type="Proteomes" id="UP001218188">
    <property type="component" value="Unassembled WGS sequence"/>
</dbReference>
<evidence type="ECO:0000313" key="1">
    <source>
        <dbReference type="EMBL" id="KAJ7030022.1"/>
    </source>
</evidence>
<dbReference type="PANTHER" id="PTHR28630:SF3">
    <property type="entry name" value="PEROXIREDOXIN-LIKE 2C"/>
    <property type="match status" value="1"/>
</dbReference>
<reference evidence="1" key="1">
    <citation type="submission" date="2023-03" db="EMBL/GenBank/DDBJ databases">
        <title>Massive genome expansion in bonnet fungi (Mycena s.s.) driven by repeated elements and novel gene families across ecological guilds.</title>
        <authorList>
            <consortium name="Lawrence Berkeley National Laboratory"/>
            <person name="Harder C.B."/>
            <person name="Miyauchi S."/>
            <person name="Viragh M."/>
            <person name="Kuo A."/>
            <person name="Thoen E."/>
            <person name="Andreopoulos B."/>
            <person name="Lu D."/>
            <person name="Skrede I."/>
            <person name="Drula E."/>
            <person name="Henrissat B."/>
            <person name="Morin E."/>
            <person name="Kohler A."/>
            <person name="Barry K."/>
            <person name="LaButti K."/>
            <person name="Morin E."/>
            <person name="Salamov A."/>
            <person name="Lipzen A."/>
            <person name="Mereny Z."/>
            <person name="Hegedus B."/>
            <person name="Baldrian P."/>
            <person name="Stursova M."/>
            <person name="Weitz H."/>
            <person name="Taylor A."/>
            <person name="Grigoriev I.V."/>
            <person name="Nagy L.G."/>
            <person name="Martin F."/>
            <person name="Kauserud H."/>
        </authorList>
    </citation>
    <scope>NUCLEOTIDE SEQUENCE</scope>
    <source>
        <strain evidence="1">CBHHK200</strain>
    </source>
</reference>
<proteinExistence type="predicted"/>